<keyword evidence="4" id="KW-0804">Transcription</keyword>
<sequence length="314" mass="33893">METLPRKPHQTEPRTGRARLNTEYLRYFVAVAEELHFGRAAARLSMAQQPLSRQIRRLEEEVGVKLFERTTRRVALTPAGGVFLEETRKTLDALDRAVEEARRAERGEVGTLRVGYTTTALYGALPEVVRSFRGRFPGVRLELAEMGSAEIEEAILAGGLQAAVLYGPVGGTGVESLVLRDEPMVAVLPEGHPLAGRDAVALRELAGEPFVFCPRRRGPGLYDQIVGFCREAGFSPNVAQEAAQEHTVVGLVASGVGVALGFECMGKMGNPGVVFRPLADAGMSVELCLLWRTDDPSPALRAFVALARGASVTA</sequence>
<dbReference type="SUPFAM" id="SSF53850">
    <property type="entry name" value="Periplasmic binding protein-like II"/>
    <property type="match status" value="1"/>
</dbReference>
<comment type="similarity">
    <text evidence="1">Belongs to the LysR transcriptional regulatory family.</text>
</comment>
<protein>
    <submittedName>
        <fullName evidence="6">Transcriptional regulator, LysR family</fullName>
    </submittedName>
</protein>
<evidence type="ECO:0000313" key="6">
    <source>
        <dbReference type="EMBL" id="CAA9457657.1"/>
    </source>
</evidence>
<dbReference type="SUPFAM" id="SSF46785">
    <property type="entry name" value="Winged helix' DNA-binding domain"/>
    <property type="match status" value="1"/>
</dbReference>
<reference evidence="6" key="1">
    <citation type="submission" date="2020-02" db="EMBL/GenBank/DDBJ databases">
        <authorList>
            <person name="Meier V. D."/>
        </authorList>
    </citation>
    <scope>NUCLEOTIDE SEQUENCE</scope>
    <source>
        <strain evidence="6">AVDCRST_MAG02</strain>
    </source>
</reference>
<dbReference type="CDD" id="cd08414">
    <property type="entry name" value="PBP2_LTTR_aromatics_like"/>
    <property type="match status" value="1"/>
</dbReference>
<dbReference type="InterPro" id="IPR036388">
    <property type="entry name" value="WH-like_DNA-bd_sf"/>
</dbReference>
<keyword evidence="3" id="KW-0238">DNA-binding</keyword>
<evidence type="ECO:0000259" key="5">
    <source>
        <dbReference type="PROSITE" id="PS50931"/>
    </source>
</evidence>
<dbReference type="FunFam" id="1.10.10.10:FF:000001">
    <property type="entry name" value="LysR family transcriptional regulator"/>
    <property type="match status" value="1"/>
</dbReference>
<dbReference type="AlphaFoldDB" id="A0A6J4R786"/>
<dbReference type="Gene3D" id="3.40.190.10">
    <property type="entry name" value="Periplasmic binding protein-like II"/>
    <property type="match status" value="2"/>
</dbReference>
<evidence type="ECO:0000256" key="4">
    <source>
        <dbReference type="ARBA" id="ARBA00023163"/>
    </source>
</evidence>
<evidence type="ECO:0000256" key="3">
    <source>
        <dbReference type="ARBA" id="ARBA00023125"/>
    </source>
</evidence>
<organism evidence="6">
    <name type="scientific">uncultured Rubrobacteraceae bacterium</name>
    <dbReference type="NCBI Taxonomy" id="349277"/>
    <lineage>
        <taxon>Bacteria</taxon>
        <taxon>Bacillati</taxon>
        <taxon>Actinomycetota</taxon>
        <taxon>Rubrobacteria</taxon>
        <taxon>Rubrobacterales</taxon>
        <taxon>Rubrobacteraceae</taxon>
        <taxon>environmental samples</taxon>
    </lineage>
</organism>
<dbReference type="Gene3D" id="1.10.10.10">
    <property type="entry name" value="Winged helix-like DNA-binding domain superfamily/Winged helix DNA-binding domain"/>
    <property type="match status" value="1"/>
</dbReference>
<dbReference type="PROSITE" id="PS50931">
    <property type="entry name" value="HTH_LYSR"/>
    <property type="match status" value="1"/>
</dbReference>
<dbReference type="PRINTS" id="PR00039">
    <property type="entry name" value="HTHLYSR"/>
</dbReference>
<evidence type="ECO:0000256" key="2">
    <source>
        <dbReference type="ARBA" id="ARBA00023015"/>
    </source>
</evidence>
<keyword evidence="2" id="KW-0805">Transcription regulation</keyword>
<dbReference type="InterPro" id="IPR005119">
    <property type="entry name" value="LysR_subst-bd"/>
</dbReference>
<evidence type="ECO:0000256" key="1">
    <source>
        <dbReference type="ARBA" id="ARBA00009437"/>
    </source>
</evidence>
<dbReference type="InterPro" id="IPR036390">
    <property type="entry name" value="WH_DNA-bd_sf"/>
</dbReference>
<name>A0A6J4R786_9ACTN</name>
<dbReference type="Pfam" id="PF00126">
    <property type="entry name" value="HTH_1"/>
    <property type="match status" value="1"/>
</dbReference>
<dbReference type="GO" id="GO:0032993">
    <property type="term" value="C:protein-DNA complex"/>
    <property type="evidence" value="ECO:0007669"/>
    <property type="project" value="TreeGrafter"/>
</dbReference>
<dbReference type="EMBL" id="CADCVH010000055">
    <property type="protein sequence ID" value="CAA9457657.1"/>
    <property type="molecule type" value="Genomic_DNA"/>
</dbReference>
<dbReference type="InterPro" id="IPR000847">
    <property type="entry name" value="LysR_HTH_N"/>
</dbReference>
<proteinExistence type="inferred from homology"/>
<dbReference type="PANTHER" id="PTHR30346:SF0">
    <property type="entry name" value="HCA OPERON TRANSCRIPTIONAL ACTIVATOR HCAR"/>
    <property type="match status" value="1"/>
</dbReference>
<feature type="domain" description="HTH lysR-type" evidence="5">
    <location>
        <begin position="20"/>
        <end position="77"/>
    </location>
</feature>
<dbReference type="Pfam" id="PF03466">
    <property type="entry name" value="LysR_substrate"/>
    <property type="match status" value="1"/>
</dbReference>
<accession>A0A6J4R786</accession>
<dbReference type="PANTHER" id="PTHR30346">
    <property type="entry name" value="TRANSCRIPTIONAL DUAL REGULATOR HCAR-RELATED"/>
    <property type="match status" value="1"/>
</dbReference>
<gene>
    <name evidence="6" type="ORF">AVDCRST_MAG02-1706</name>
</gene>
<dbReference type="GO" id="GO:0003700">
    <property type="term" value="F:DNA-binding transcription factor activity"/>
    <property type="evidence" value="ECO:0007669"/>
    <property type="project" value="InterPro"/>
</dbReference>
<dbReference type="GO" id="GO:0003677">
    <property type="term" value="F:DNA binding"/>
    <property type="evidence" value="ECO:0007669"/>
    <property type="project" value="UniProtKB-KW"/>
</dbReference>